<proteinExistence type="predicted"/>
<dbReference type="OrthoDB" id="1467516at2"/>
<dbReference type="Pfam" id="PF14088">
    <property type="entry name" value="DUF4268"/>
    <property type="match status" value="1"/>
</dbReference>
<organism evidence="2 3">
    <name type="scientific">Maribacter algarum</name>
    <name type="common">ex Zhang et al. 2020</name>
    <dbReference type="NCBI Taxonomy" id="2578118"/>
    <lineage>
        <taxon>Bacteria</taxon>
        <taxon>Pseudomonadati</taxon>
        <taxon>Bacteroidota</taxon>
        <taxon>Flavobacteriia</taxon>
        <taxon>Flavobacteriales</taxon>
        <taxon>Flavobacteriaceae</taxon>
        <taxon>Maribacter</taxon>
    </lineage>
</organism>
<accession>A0A5S3PKD6</accession>
<sequence length="142" mass="16894">MFSKEESKKLRENFWISFGKSFPHKWTLYNTKIKGLSLKFHFGLKVATVSMDIETSDLEQRIHLWEKLVSLKSILTNEYLPGAQFEEAIILENDKEISRIYVQKEGVSIHNKNSWQETMEFLNKKMILLESFFEEYKDIIHS</sequence>
<protein>
    <submittedName>
        <fullName evidence="2">DUF4268 domain-containing protein</fullName>
    </submittedName>
</protein>
<evidence type="ECO:0000259" key="1">
    <source>
        <dbReference type="Pfam" id="PF14088"/>
    </source>
</evidence>
<comment type="caution">
    <text evidence="2">The sequence shown here is derived from an EMBL/GenBank/DDBJ whole genome shotgun (WGS) entry which is preliminary data.</text>
</comment>
<dbReference type="InterPro" id="IPR025364">
    <property type="entry name" value="DUF4268"/>
</dbReference>
<keyword evidence="3" id="KW-1185">Reference proteome</keyword>
<gene>
    <name evidence="2" type="ORF">FEE95_18785</name>
</gene>
<reference evidence="2 3" key="1">
    <citation type="submission" date="2019-05" db="EMBL/GenBank/DDBJ databases">
        <authorList>
            <person name="Zhang J.-Y."/>
            <person name="Feg X."/>
            <person name="Du Z.-J."/>
        </authorList>
    </citation>
    <scope>NUCLEOTIDE SEQUENCE [LARGE SCALE GENOMIC DNA]</scope>
    <source>
        <strain evidence="2 3">RZ26</strain>
    </source>
</reference>
<dbReference type="Proteomes" id="UP000310314">
    <property type="component" value="Unassembled WGS sequence"/>
</dbReference>
<dbReference type="RefSeq" id="WP_138659562.1">
    <property type="nucleotide sequence ID" value="NZ_VATY01000004.1"/>
</dbReference>
<evidence type="ECO:0000313" key="3">
    <source>
        <dbReference type="Proteomes" id="UP000310314"/>
    </source>
</evidence>
<feature type="domain" description="DUF4268" evidence="1">
    <location>
        <begin position="10"/>
        <end position="137"/>
    </location>
</feature>
<evidence type="ECO:0000313" key="2">
    <source>
        <dbReference type="EMBL" id="TMM53941.1"/>
    </source>
</evidence>
<dbReference type="EMBL" id="VATY01000004">
    <property type="protein sequence ID" value="TMM53941.1"/>
    <property type="molecule type" value="Genomic_DNA"/>
</dbReference>
<name>A0A5S3PKD6_9FLAO</name>
<dbReference type="AlphaFoldDB" id="A0A5S3PKD6"/>